<organism evidence="3 4">
    <name type="scientific">Evansella vedderi</name>
    <dbReference type="NCBI Taxonomy" id="38282"/>
    <lineage>
        <taxon>Bacteria</taxon>
        <taxon>Bacillati</taxon>
        <taxon>Bacillota</taxon>
        <taxon>Bacilli</taxon>
        <taxon>Bacillales</taxon>
        <taxon>Bacillaceae</taxon>
        <taxon>Evansella</taxon>
    </lineage>
</organism>
<dbReference type="PROSITE" id="PS50887">
    <property type="entry name" value="GGDEF"/>
    <property type="match status" value="1"/>
</dbReference>
<dbReference type="Gene3D" id="3.30.450.20">
    <property type="entry name" value="PAS domain"/>
    <property type="match status" value="1"/>
</dbReference>
<dbReference type="NCBIfam" id="TIGR00254">
    <property type="entry name" value="GGDEF"/>
    <property type="match status" value="1"/>
</dbReference>
<dbReference type="EMBL" id="JAUSUG010000001">
    <property type="protein sequence ID" value="MDQ0252658.1"/>
    <property type="molecule type" value="Genomic_DNA"/>
</dbReference>
<evidence type="ECO:0000259" key="2">
    <source>
        <dbReference type="PROSITE" id="PS50887"/>
    </source>
</evidence>
<dbReference type="PANTHER" id="PTHR44757">
    <property type="entry name" value="DIGUANYLATE CYCLASE DGCP"/>
    <property type="match status" value="1"/>
</dbReference>
<dbReference type="Pfam" id="PF13188">
    <property type="entry name" value="PAS_8"/>
    <property type="match status" value="1"/>
</dbReference>
<dbReference type="PANTHER" id="PTHR44757:SF2">
    <property type="entry name" value="BIOFILM ARCHITECTURE MAINTENANCE PROTEIN MBAA"/>
    <property type="match status" value="1"/>
</dbReference>
<protein>
    <submittedName>
        <fullName evidence="3">Diguanylate cyclase (GGDEF)-like protein/PAS domain S-box-containing protein</fullName>
    </submittedName>
</protein>
<dbReference type="InterPro" id="IPR000014">
    <property type="entry name" value="PAS"/>
</dbReference>
<dbReference type="Pfam" id="PF00990">
    <property type="entry name" value="GGDEF"/>
    <property type="match status" value="1"/>
</dbReference>
<dbReference type="InterPro" id="IPR000160">
    <property type="entry name" value="GGDEF_dom"/>
</dbReference>
<dbReference type="SUPFAM" id="SSF55073">
    <property type="entry name" value="Nucleotide cyclase"/>
    <property type="match status" value="1"/>
</dbReference>
<comment type="caution">
    <text evidence="3">The sequence shown here is derived from an EMBL/GenBank/DDBJ whole genome shotgun (WGS) entry which is preliminary data.</text>
</comment>
<dbReference type="Proteomes" id="UP001230005">
    <property type="component" value="Unassembled WGS sequence"/>
</dbReference>
<feature type="domain" description="GGDEF" evidence="2">
    <location>
        <begin position="232"/>
        <end position="362"/>
    </location>
</feature>
<dbReference type="NCBIfam" id="TIGR00229">
    <property type="entry name" value="sensory_box"/>
    <property type="match status" value="1"/>
</dbReference>
<dbReference type="InterPro" id="IPR029787">
    <property type="entry name" value="Nucleotide_cyclase"/>
</dbReference>
<keyword evidence="4" id="KW-1185">Reference proteome</keyword>
<accession>A0ABT9ZN46</accession>
<dbReference type="InterPro" id="IPR052155">
    <property type="entry name" value="Biofilm_reg_signaling"/>
</dbReference>
<dbReference type="PROSITE" id="PS50112">
    <property type="entry name" value="PAS"/>
    <property type="match status" value="1"/>
</dbReference>
<proteinExistence type="predicted"/>
<dbReference type="SMART" id="SM00267">
    <property type="entry name" value="GGDEF"/>
    <property type="match status" value="1"/>
</dbReference>
<evidence type="ECO:0000313" key="3">
    <source>
        <dbReference type="EMBL" id="MDQ0252658.1"/>
    </source>
</evidence>
<feature type="domain" description="PAS" evidence="1">
    <location>
        <begin position="70"/>
        <end position="116"/>
    </location>
</feature>
<dbReference type="InterPro" id="IPR035965">
    <property type="entry name" value="PAS-like_dom_sf"/>
</dbReference>
<dbReference type="CDD" id="cd01949">
    <property type="entry name" value="GGDEF"/>
    <property type="match status" value="1"/>
</dbReference>
<name>A0ABT9ZN46_9BACI</name>
<sequence>MTWIGRLSTLSLALLWLTIESFVASEVLIFQFLLGLPIAYFFGLQYDKSNFLQKKLEIAQVQLNNQLNDNEEKYKMLFENANDLVLLFEVRNGRPSQFVDVNKTARERLGYSLEEFRSMTPLHITPEKNLSRVPILMDKLYKGSNGGVTFEGAYIAKNGVTLPFEFNVRLMKLRGKDFIFSIGRDIAERKRLEDKMRQMAYYDTLTDLPNRNLLFDFIEKNISRVRRKGNDGTFSVLFLDLDGFKEVNDELGHANGDRLLKELASRLDTTVRRHDLVSRLGGDEFIFVLHDANEKETMQTARRIISTIGEDYKLDGHTPVITASIGVSMYPKDGQTAEELIKKADKAMYEAKNQGKNTYKFC</sequence>
<gene>
    <name evidence="3" type="ORF">J2S74_000030</name>
</gene>
<dbReference type="Gene3D" id="3.30.70.270">
    <property type="match status" value="1"/>
</dbReference>
<dbReference type="InterPro" id="IPR043128">
    <property type="entry name" value="Rev_trsase/Diguanyl_cyclase"/>
</dbReference>
<reference evidence="3 4" key="1">
    <citation type="submission" date="2023-07" db="EMBL/GenBank/DDBJ databases">
        <title>Genomic Encyclopedia of Type Strains, Phase IV (KMG-IV): sequencing the most valuable type-strain genomes for metagenomic binning, comparative biology and taxonomic classification.</title>
        <authorList>
            <person name="Goeker M."/>
        </authorList>
    </citation>
    <scope>NUCLEOTIDE SEQUENCE [LARGE SCALE GENOMIC DNA]</scope>
    <source>
        <strain evidence="3 4">DSM 9768</strain>
    </source>
</reference>
<dbReference type="SUPFAM" id="SSF55785">
    <property type="entry name" value="PYP-like sensor domain (PAS domain)"/>
    <property type="match status" value="1"/>
</dbReference>
<evidence type="ECO:0000313" key="4">
    <source>
        <dbReference type="Proteomes" id="UP001230005"/>
    </source>
</evidence>
<dbReference type="RefSeq" id="WP_307320307.1">
    <property type="nucleotide sequence ID" value="NZ_JAUSUG010000001.1"/>
</dbReference>
<evidence type="ECO:0000259" key="1">
    <source>
        <dbReference type="PROSITE" id="PS50112"/>
    </source>
</evidence>